<dbReference type="Gene3D" id="3.40.50.10140">
    <property type="entry name" value="Toll/interleukin-1 receptor homology (TIR) domain"/>
    <property type="match status" value="1"/>
</dbReference>
<dbReference type="SUPFAM" id="SSF52200">
    <property type="entry name" value="Toll/Interleukin receptor TIR domain"/>
    <property type="match status" value="1"/>
</dbReference>
<dbReference type="PROSITE" id="PS50104">
    <property type="entry name" value="TIR"/>
    <property type="match status" value="1"/>
</dbReference>
<keyword evidence="3" id="KW-1185">Reference proteome</keyword>
<dbReference type="OrthoDB" id="6078042at2759"/>
<dbReference type="AlphaFoldDB" id="A0A6D2HCI7"/>
<feature type="domain" description="TIR" evidence="1">
    <location>
        <begin position="36"/>
        <end position="160"/>
    </location>
</feature>
<reference evidence="2" key="1">
    <citation type="submission" date="2020-01" db="EMBL/GenBank/DDBJ databases">
        <authorList>
            <person name="Mishra B."/>
        </authorList>
    </citation>
    <scope>NUCLEOTIDE SEQUENCE [LARGE SCALE GENOMIC DNA]</scope>
</reference>
<evidence type="ECO:0000313" key="3">
    <source>
        <dbReference type="Proteomes" id="UP000467841"/>
    </source>
</evidence>
<dbReference type="InterPro" id="IPR000157">
    <property type="entry name" value="TIR_dom"/>
</dbReference>
<dbReference type="InterPro" id="IPR035897">
    <property type="entry name" value="Toll_tir_struct_dom_sf"/>
</dbReference>
<dbReference type="SMART" id="SM00255">
    <property type="entry name" value="TIR"/>
    <property type="match status" value="1"/>
</dbReference>
<dbReference type="EMBL" id="CACVBM020000066">
    <property type="protein sequence ID" value="CAA7013771.1"/>
    <property type="molecule type" value="Genomic_DNA"/>
</dbReference>
<dbReference type="PANTHER" id="PTHR31008">
    <property type="entry name" value="COP1-INTERACTING PROTEIN-RELATED"/>
    <property type="match status" value="1"/>
</dbReference>
<dbReference type="PANTHER" id="PTHR31008:SF16">
    <property type="entry name" value="TOLL-INTERLEUKIN-RESISTANCE (TIR) DOMAIN FAMILY PROTEIN"/>
    <property type="match status" value="1"/>
</dbReference>
<proteinExistence type="predicted"/>
<dbReference type="GO" id="GO:0007165">
    <property type="term" value="P:signal transduction"/>
    <property type="evidence" value="ECO:0007669"/>
    <property type="project" value="InterPro"/>
</dbReference>
<gene>
    <name evidence="2" type="ORF">MERR_LOCUS1005</name>
</gene>
<organism evidence="2 3">
    <name type="scientific">Microthlaspi erraticum</name>
    <dbReference type="NCBI Taxonomy" id="1685480"/>
    <lineage>
        <taxon>Eukaryota</taxon>
        <taxon>Viridiplantae</taxon>
        <taxon>Streptophyta</taxon>
        <taxon>Embryophyta</taxon>
        <taxon>Tracheophyta</taxon>
        <taxon>Spermatophyta</taxon>
        <taxon>Magnoliopsida</taxon>
        <taxon>eudicotyledons</taxon>
        <taxon>Gunneridae</taxon>
        <taxon>Pentapetalae</taxon>
        <taxon>rosids</taxon>
        <taxon>malvids</taxon>
        <taxon>Brassicales</taxon>
        <taxon>Brassicaceae</taxon>
        <taxon>Coluteocarpeae</taxon>
        <taxon>Microthlaspi</taxon>
    </lineage>
</organism>
<accession>A0A6D2HCI7</accession>
<comment type="caution">
    <text evidence="2">The sequence shown here is derived from an EMBL/GenBank/DDBJ whole genome shotgun (WGS) entry which is preliminary data.</text>
</comment>
<protein>
    <recommendedName>
        <fullName evidence="1">TIR domain-containing protein</fullName>
    </recommendedName>
</protein>
<sequence>MISRVFDFMKQSKSVQLNNKMFLDLLSSSAPMKPKASNDVFINHRGADTKRNIAILLYDNLKARNVRPFLDCKNMKPGDKLFDHINRGILTSKVAVAVFSPNYCNSYCCLYELALIMESKKRVIPIFWNIKPSELDVMIDRTRCSEDEIQRFTWALQEAKDTVGLTFDSCKGNLSEVVTIASDVIVERLVELEAEDGIV</sequence>
<dbReference type="Proteomes" id="UP000467841">
    <property type="component" value="Unassembled WGS sequence"/>
</dbReference>
<name>A0A6D2HCI7_9BRAS</name>
<dbReference type="Pfam" id="PF01582">
    <property type="entry name" value="TIR"/>
    <property type="match status" value="1"/>
</dbReference>
<evidence type="ECO:0000259" key="1">
    <source>
        <dbReference type="PROSITE" id="PS50104"/>
    </source>
</evidence>
<evidence type="ECO:0000313" key="2">
    <source>
        <dbReference type="EMBL" id="CAA7013771.1"/>
    </source>
</evidence>